<reference evidence="3 4" key="1">
    <citation type="journal article" date="2010" name="Science">
        <title>Genomic analysis of organismal complexity in the multicellular green alga Volvox carteri.</title>
        <authorList>
            <person name="Prochnik S.E."/>
            <person name="Umen J."/>
            <person name="Nedelcu A.M."/>
            <person name="Hallmann A."/>
            <person name="Miller S.M."/>
            <person name="Nishii I."/>
            <person name="Ferris P."/>
            <person name="Kuo A."/>
            <person name="Mitros T."/>
            <person name="Fritz-Laylin L.K."/>
            <person name="Hellsten U."/>
            <person name="Chapman J."/>
            <person name="Simakov O."/>
            <person name="Rensing S.A."/>
            <person name="Terry A."/>
            <person name="Pangilinan J."/>
            <person name="Kapitonov V."/>
            <person name="Jurka J."/>
            <person name="Salamov A."/>
            <person name="Shapiro H."/>
            <person name="Schmutz J."/>
            <person name="Grimwood J."/>
            <person name="Lindquist E."/>
            <person name="Lucas S."/>
            <person name="Grigoriev I.V."/>
            <person name="Schmitt R."/>
            <person name="Kirk D."/>
            <person name="Rokhsar D.S."/>
        </authorList>
    </citation>
    <scope>NUCLEOTIDE SEQUENCE [LARGE SCALE GENOMIC DNA]</scope>
    <source>
        <strain evidence="4">f. Nagariensis / Eve</strain>
    </source>
</reference>
<evidence type="ECO:0000256" key="1">
    <source>
        <dbReference type="SAM" id="MobiDB-lite"/>
    </source>
</evidence>
<feature type="region of interest" description="Disordered" evidence="1">
    <location>
        <begin position="254"/>
        <end position="283"/>
    </location>
</feature>
<evidence type="ECO:0000259" key="2">
    <source>
        <dbReference type="Pfam" id="PF01847"/>
    </source>
</evidence>
<dbReference type="InterPro" id="IPR024053">
    <property type="entry name" value="VHL_beta_dom"/>
</dbReference>
<dbReference type="InParanoid" id="D8UEH2"/>
<evidence type="ECO:0000313" key="3">
    <source>
        <dbReference type="EMBL" id="EFJ41843.1"/>
    </source>
</evidence>
<feature type="region of interest" description="Disordered" evidence="1">
    <location>
        <begin position="100"/>
        <end position="146"/>
    </location>
</feature>
<feature type="compositionally biased region" description="Pro residues" evidence="1">
    <location>
        <begin position="128"/>
        <end position="140"/>
    </location>
</feature>
<protein>
    <recommendedName>
        <fullName evidence="2">von Hippel-Lindau disease tumour suppressor beta domain-containing protein</fullName>
    </recommendedName>
</protein>
<dbReference type="RefSeq" id="XP_002957041.1">
    <property type="nucleotide sequence ID" value="XM_002956995.1"/>
</dbReference>
<dbReference type="AlphaFoldDB" id="D8UEH2"/>
<dbReference type="Pfam" id="PF01847">
    <property type="entry name" value="VHL"/>
    <property type="match status" value="1"/>
</dbReference>
<name>D8UEH2_VOLCA</name>
<dbReference type="EMBL" id="GL378389">
    <property type="protein sequence ID" value="EFJ41843.1"/>
    <property type="molecule type" value="Genomic_DNA"/>
</dbReference>
<proteinExistence type="predicted"/>
<feature type="region of interest" description="Disordered" evidence="1">
    <location>
        <begin position="344"/>
        <end position="413"/>
    </location>
</feature>
<dbReference type="Gene3D" id="2.60.40.780">
    <property type="entry name" value="von Hippel-Lindau disease tumour suppressor, beta domain"/>
    <property type="match status" value="1"/>
</dbReference>
<keyword evidence="4" id="KW-1185">Reference proteome</keyword>
<accession>D8UEH2</accession>
<dbReference type="Proteomes" id="UP000001058">
    <property type="component" value="Unassembled WGS sequence"/>
</dbReference>
<dbReference type="InterPro" id="IPR036208">
    <property type="entry name" value="VHL_sf"/>
</dbReference>
<gene>
    <name evidence="3" type="ORF">VOLCADRAFT_98114</name>
</gene>
<sequence>MCFTNRTSFVVEAFWLNFNGEEVSYGLIKPGATHLLYTYLTHPWVFRNHENNKEVLVVHGKPVCAVRAVILDRMVWTPWFHLVSTVVLFAAKSERQEELRHGELPLRHQKAPQQQQQHWRSTSSAPQAPAPVPATHPSPNPNAGSTCIITTSEAAVQYHPAEEGLLGKLPFDIILEIIAKMAPPLRGFKPLLKEDIEMMPRGVQPAKGPVALLAAKILGPTPPPAPVADPEAWFAAANAAALAAAPQQLFGDFGAQLAENGPPAPPPPAQEHQPHQVAGPDAAAGALPHHVAEVMMYTEAAVLANAAFAHAHDMAVQQEVQAQALLRFLVAQVQAQAQAAAAQQQQQQQQPQHEGEQEGEGQEQQEGDPMEEAASEYGDADGADAEEGQVWVAPEEDEWDGTEPNWDAFVDADDAWGNAVAASSLSSAQ</sequence>
<dbReference type="KEGG" id="vcn:VOLCADRAFT_98114"/>
<dbReference type="InterPro" id="IPR037140">
    <property type="entry name" value="VHL_beta_dom_sf"/>
</dbReference>
<evidence type="ECO:0000313" key="4">
    <source>
        <dbReference type="Proteomes" id="UP000001058"/>
    </source>
</evidence>
<feature type="compositionally biased region" description="Acidic residues" evidence="1">
    <location>
        <begin position="357"/>
        <end position="387"/>
    </location>
</feature>
<organism evidence="4">
    <name type="scientific">Volvox carteri f. nagariensis</name>
    <dbReference type="NCBI Taxonomy" id="3068"/>
    <lineage>
        <taxon>Eukaryota</taxon>
        <taxon>Viridiplantae</taxon>
        <taxon>Chlorophyta</taxon>
        <taxon>core chlorophytes</taxon>
        <taxon>Chlorophyceae</taxon>
        <taxon>CS clade</taxon>
        <taxon>Chlamydomonadales</taxon>
        <taxon>Volvocaceae</taxon>
        <taxon>Volvox</taxon>
    </lineage>
</organism>
<dbReference type="OrthoDB" id="545062at2759"/>
<dbReference type="GeneID" id="9622812"/>
<dbReference type="SUPFAM" id="SSF49468">
    <property type="entry name" value="VHL"/>
    <property type="match status" value="1"/>
</dbReference>
<feature type="domain" description="von Hippel-Lindau disease tumour suppressor beta" evidence="2">
    <location>
        <begin position="2"/>
        <end position="57"/>
    </location>
</feature>